<sequence>MNKYKSQSFFKIAIRFAIVFLVLVTVFEVGFSVLKNMSFSIMVEHIFSDGKWQYFVKRIGFMSTFYGVFMAGWYKFIKK</sequence>
<keyword evidence="1" id="KW-1133">Transmembrane helix</keyword>
<proteinExistence type="predicted"/>
<dbReference type="Proteomes" id="UP000199312">
    <property type="component" value="Unassembled WGS sequence"/>
</dbReference>
<organism evidence="2 3">
    <name type="scientific">Lutibacter maritimus</name>
    <dbReference type="NCBI Taxonomy" id="593133"/>
    <lineage>
        <taxon>Bacteria</taxon>
        <taxon>Pseudomonadati</taxon>
        <taxon>Bacteroidota</taxon>
        <taxon>Flavobacteriia</taxon>
        <taxon>Flavobacteriales</taxon>
        <taxon>Flavobacteriaceae</taxon>
        <taxon>Lutibacter</taxon>
    </lineage>
</organism>
<keyword evidence="1" id="KW-0812">Transmembrane</keyword>
<keyword evidence="1" id="KW-0472">Membrane</keyword>
<dbReference type="EMBL" id="FOZP01000004">
    <property type="protein sequence ID" value="SFS54579.1"/>
    <property type="molecule type" value="Genomic_DNA"/>
</dbReference>
<evidence type="ECO:0000313" key="3">
    <source>
        <dbReference type="Proteomes" id="UP000199312"/>
    </source>
</evidence>
<dbReference type="OrthoDB" id="1448098at2"/>
<dbReference type="RefSeq" id="WP_090225538.1">
    <property type="nucleotide sequence ID" value="NZ_FOZP01000004.1"/>
</dbReference>
<reference evidence="3" key="1">
    <citation type="submission" date="2016-10" db="EMBL/GenBank/DDBJ databases">
        <authorList>
            <person name="Varghese N."/>
            <person name="Submissions S."/>
        </authorList>
    </citation>
    <scope>NUCLEOTIDE SEQUENCE [LARGE SCALE GENOMIC DNA]</scope>
    <source>
        <strain evidence="3">DSM 24450</strain>
    </source>
</reference>
<keyword evidence="3" id="KW-1185">Reference proteome</keyword>
<evidence type="ECO:0000313" key="2">
    <source>
        <dbReference type="EMBL" id="SFS54579.1"/>
    </source>
</evidence>
<name>A0A1I6QQD0_9FLAO</name>
<protein>
    <submittedName>
        <fullName evidence="2">Uncharacterized protein</fullName>
    </submittedName>
</protein>
<gene>
    <name evidence="2" type="ORF">SAMN04488006_2009</name>
</gene>
<accession>A0A1I6QQD0</accession>
<dbReference type="AlphaFoldDB" id="A0A1I6QQD0"/>
<feature type="transmembrane region" description="Helical" evidence="1">
    <location>
        <begin position="54"/>
        <end position="74"/>
    </location>
</feature>
<evidence type="ECO:0000256" key="1">
    <source>
        <dbReference type="SAM" id="Phobius"/>
    </source>
</evidence>
<feature type="transmembrane region" description="Helical" evidence="1">
    <location>
        <begin position="12"/>
        <end position="34"/>
    </location>
</feature>
<dbReference type="STRING" id="593133.SAMN04488006_2009"/>